<dbReference type="Gene3D" id="3.30.300.30">
    <property type="match status" value="1"/>
</dbReference>
<dbReference type="GO" id="GO:0008610">
    <property type="term" value="P:lipid biosynthetic process"/>
    <property type="evidence" value="ECO:0007669"/>
    <property type="project" value="UniProtKB-ARBA"/>
</dbReference>
<dbReference type="Gene3D" id="3.30.559.10">
    <property type="entry name" value="Chloramphenicol acetyltransferase-like domain"/>
    <property type="match status" value="1"/>
</dbReference>
<dbReference type="CDD" id="cd19531">
    <property type="entry name" value="LCL_NRPS-like"/>
    <property type="match status" value="1"/>
</dbReference>
<protein>
    <submittedName>
        <fullName evidence="5">Amino acid adenylation domain-containing protein</fullName>
    </submittedName>
</protein>
<dbReference type="GO" id="GO:0031177">
    <property type="term" value="F:phosphopantetheine binding"/>
    <property type="evidence" value="ECO:0007669"/>
    <property type="project" value="TreeGrafter"/>
</dbReference>
<dbReference type="Gene3D" id="2.30.38.10">
    <property type="entry name" value="Luciferase, Domain 3"/>
    <property type="match status" value="1"/>
</dbReference>
<dbReference type="RefSeq" id="WP_229641633.1">
    <property type="nucleotide sequence ID" value="NZ_JADWDC010000046.1"/>
</dbReference>
<dbReference type="InterPro" id="IPR010071">
    <property type="entry name" value="AA_adenyl_dom"/>
</dbReference>
<dbReference type="GO" id="GO:0044550">
    <property type="term" value="P:secondary metabolite biosynthetic process"/>
    <property type="evidence" value="ECO:0007669"/>
    <property type="project" value="TreeGrafter"/>
</dbReference>
<dbReference type="PANTHER" id="PTHR45527">
    <property type="entry name" value="NONRIBOSOMAL PEPTIDE SYNTHETASE"/>
    <property type="match status" value="1"/>
</dbReference>
<dbReference type="InterPro" id="IPR036736">
    <property type="entry name" value="ACP-like_sf"/>
</dbReference>
<evidence type="ECO:0000256" key="2">
    <source>
        <dbReference type="ARBA" id="ARBA00022450"/>
    </source>
</evidence>
<dbReference type="NCBIfam" id="TIGR01733">
    <property type="entry name" value="AA-adenyl-dom"/>
    <property type="match status" value="1"/>
</dbReference>
<dbReference type="GO" id="GO:0043041">
    <property type="term" value="P:amino acid activation for nonribosomal peptide biosynthetic process"/>
    <property type="evidence" value="ECO:0007669"/>
    <property type="project" value="TreeGrafter"/>
</dbReference>
<dbReference type="Gene3D" id="1.10.1200.10">
    <property type="entry name" value="ACP-like"/>
    <property type="match status" value="1"/>
</dbReference>
<dbReference type="Pfam" id="PF00550">
    <property type="entry name" value="PP-binding"/>
    <property type="match status" value="1"/>
</dbReference>
<dbReference type="CDD" id="cd05930">
    <property type="entry name" value="A_NRPS"/>
    <property type="match status" value="1"/>
</dbReference>
<dbReference type="Gene3D" id="3.40.50.980">
    <property type="match status" value="2"/>
</dbReference>
<dbReference type="Pfam" id="PF00501">
    <property type="entry name" value="AMP-binding"/>
    <property type="match status" value="1"/>
</dbReference>
<dbReference type="InterPro" id="IPR023213">
    <property type="entry name" value="CAT-like_dom_sf"/>
</dbReference>
<dbReference type="InterPro" id="IPR025110">
    <property type="entry name" value="AMP-bd_C"/>
</dbReference>
<dbReference type="PROSITE" id="PS00012">
    <property type="entry name" value="PHOSPHOPANTETHEINE"/>
    <property type="match status" value="1"/>
</dbReference>
<dbReference type="Pfam" id="PF13193">
    <property type="entry name" value="AMP-binding_C"/>
    <property type="match status" value="1"/>
</dbReference>
<name>A0A964BVH5_9CYAN</name>
<comment type="caution">
    <text evidence="5">The sequence shown here is derived from an EMBL/GenBank/DDBJ whole genome shotgun (WGS) entry which is preliminary data.</text>
</comment>
<dbReference type="Pfam" id="PF00668">
    <property type="entry name" value="Condensation"/>
    <property type="match status" value="1"/>
</dbReference>
<evidence type="ECO:0000256" key="1">
    <source>
        <dbReference type="ARBA" id="ARBA00001957"/>
    </source>
</evidence>
<dbReference type="EMBL" id="JADWDC010000046">
    <property type="protein sequence ID" value="MCC0178535.1"/>
    <property type="molecule type" value="Genomic_DNA"/>
</dbReference>
<dbReference type="GO" id="GO:0003824">
    <property type="term" value="F:catalytic activity"/>
    <property type="evidence" value="ECO:0007669"/>
    <property type="project" value="InterPro"/>
</dbReference>
<evidence type="ECO:0000313" key="6">
    <source>
        <dbReference type="Proteomes" id="UP000729733"/>
    </source>
</evidence>
<gene>
    <name evidence="5" type="ORF">I4641_16285</name>
</gene>
<dbReference type="InterPro" id="IPR000873">
    <property type="entry name" value="AMP-dep_synth/lig_dom"/>
</dbReference>
<keyword evidence="6" id="KW-1185">Reference proteome</keyword>
<comment type="cofactor">
    <cofactor evidence="1">
        <name>pantetheine 4'-phosphate</name>
        <dbReference type="ChEBI" id="CHEBI:47942"/>
    </cofactor>
</comment>
<proteinExistence type="predicted"/>
<dbReference type="SUPFAM" id="SSF52777">
    <property type="entry name" value="CoA-dependent acyltransferases"/>
    <property type="match status" value="2"/>
</dbReference>
<keyword evidence="2" id="KW-0596">Phosphopantetheine</keyword>
<feature type="domain" description="Carrier" evidence="4">
    <location>
        <begin position="537"/>
        <end position="612"/>
    </location>
</feature>
<dbReference type="Gene3D" id="3.30.559.30">
    <property type="entry name" value="Nonribosomal peptide synthetase, condensation domain"/>
    <property type="match status" value="1"/>
</dbReference>
<organism evidence="5 6">
    <name type="scientific">Waterburya agarophytonicola KI4</name>
    <dbReference type="NCBI Taxonomy" id="2874699"/>
    <lineage>
        <taxon>Bacteria</taxon>
        <taxon>Bacillati</taxon>
        <taxon>Cyanobacteriota</taxon>
        <taxon>Cyanophyceae</taxon>
        <taxon>Pleurocapsales</taxon>
        <taxon>Hyellaceae</taxon>
        <taxon>Waterburya</taxon>
        <taxon>Waterburya agarophytonicola</taxon>
    </lineage>
</organism>
<dbReference type="InterPro" id="IPR001242">
    <property type="entry name" value="Condensation_dom"/>
</dbReference>
<dbReference type="PANTHER" id="PTHR45527:SF1">
    <property type="entry name" value="FATTY ACID SYNTHASE"/>
    <property type="match status" value="1"/>
</dbReference>
<dbReference type="InterPro" id="IPR020845">
    <property type="entry name" value="AMP-binding_CS"/>
</dbReference>
<dbReference type="GO" id="GO:0005737">
    <property type="term" value="C:cytoplasm"/>
    <property type="evidence" value="ECO:0007669"/>
    <property type="project" value="TreeGrafter"/>
</dbReference>
<dbReference type="AlphaFoldDB" id="A0A964BVH5"/>
<dbReference type="InterPro" id="IPR006162">
    <property type="entry name" value="Ppantetheine_attach_site"/>
</dbReference>
<sequence length="1053" mass="117898">MSNVEIEENHSKRSILIGSPLTISLNGLETEIISRANTTPNQYGIIAGQVKLNFAEIASSVRHISSILQTHYGVKPGVVIGLFLPRSQWIPLAMAAILKAGGAFVVFDPTAPEARLSYMLQDSEVKLLLVTNETKFQVPKSASIIVDIVRLTQQKVDDLSLTSNIDPNELAYIVYTSGSTGEPKGVSIQRHAVTNLIYALEQILYKPLGNQVRELLSASFIFDAAIQQCLSCLITGNEIHIVNDIIRSDPALFLKYIRDHDIEIINVVTPFLLALIDRGLAEDPPPSLKHIVTGGEAVHPALIERLYAHKASSHLTVTNMYGPAENCTDSTYFPITSKFTSVEGKVPIGYPLPNTRVYVLNEKQEPVLPNTIGDIYVAGAGLAKGYLNQPELTKRSFLADPLYPNERVYRTGDLGYISPEGWLLFVGRSDEQIKIRGYRVELGEISATLLHLTGVKEAAVIAQKNKMDTALVAFIATDDEVDSKMARTFLTERLPDYMIPNQIRVLDRLPHNQNGKIDLKVLETMILEQQSTTKIVPPTNKIESIVLEIWQEVLGTQVQSITDDFFLLGGHSLKAAQITGRIHKHLSINLSIADIYNRRCVREIAVLIQEKKTTPLNLIPQVEDRPDYPLSHAQKRLWLLCQMEAGSKAYNVPLVWDVSSVDILRLAEALTLIVHRHEALRTGFMTVDGEPKQFILSPEEISIFPTVHDLTGASDAIIQAETLTTCEANITFQLEAPPLLRLVVLKLPGNTWRLLLTFHHLVIDGWSLMILFDEINQAYKQLCDGSYPKLPPVLLQYKDYAVWHTKQNYEPSIAYWLKQLANVPPELTLPIDSEDETKQFHGSTVQRIISASLVKDLEELAQNYGITLASLILSLFLLLLFKLTKQFDICVGMGAAGRTHPQLERLVGLMVNILPIRVQITDSMTFALLAGTIAQITAEALNHQAAPLDEIIRQLNPSRRPDRQPLFNVLFAFQSFEEVMPTNQTDSLLDSRQLEQIFFDTAKFDLTLFVNQRDENLLLSLEYRTSCLRSQTCHRLLNMLEQLANHVVLQEKQ</sequence>
<keyword evidence="3" id="KW-0597">Phosphoprotein</keyword>
<dbReference type="PROSITE" id="PS50075">
    <property type="entry name" value="CARRIER"/>
    <property type="match status" value="1"/>
</dbReference>
<accession>A0A964BVH5</accession>
<dbReference type="InterPro" id="IPR045851">
    <property type="entry name" value="AMP-bd_C_sf"/>
</dbReference>
<reference evidence="5" key="1">
    <citation type="journal article" date="2021" name="Antonie Van Leeuwenhoek">
        <title>Draft genome and description of Waterburya agarophytonicola gen. nov. sp. nov. (Pleurocapsales, Cyanobacteria): a seaweed symbiont.</title>
        <authorList>
            <person name="Bonthond G."/>
            <person name="Shalygin S."/>
            <person name="Bayer T."/>
            <person name="Weinberger F."/>
        </authorList>
    </citation>
    <scope>NUCLEOTIDE SEQUENCE</scope>
    <source>
        <strain evidence="5">KI4</strain>
    </source>
</reference>
<dbReference type="PROSITE" id="PS00455">
    <property type="entry name" value="AMP_BINDING"/>
    <property type="match status" value="1"/>
</dbReference>
<evidence type="ECO:0000313" key="5">
    <source>
        <dbReference type="EMBL" id="MCC0178535.1"/>
    </source>
</evidence>
<dbReference type="InterPro" id="IPR009081">
    <property type="entry name" value="PP-bd_ACP"/>
</dbReference>
<dbReference type="SUPFAM" id="SSF56801">
    <property type="entry name" value="Acetyl-CoA synthetase-like"/>
    <property type="match status" value="1"/>
</dbReference>
<evidence type="ECO:0000256" key="3">
    <source>
        <dbReference type="ARBA" id="ARBA00022553"/>
    </source>
</evidence>
<dbReference type="Proteomes" id="UP000729733">
    <property type="component" value="Unassembled WGS sequence"/>
</dbReference>
<evidence type="ECO:0000259" key="4">
    <source>
        <dbReference type="PROSITE" id="PS50075"/>
    </source>
</evidence>
<dbReference type="SUPFAM" id="SSF47336">
    <property type="entry name" value="ACP-like"/>
    <property type="match status" value="1"/>
</dbReference>